<name>A0A4R7LNC9_9RHOB</name>
<dbReference type="EMBL" id="SOBH01000002">
    <property type="protein sequence ID" value="TDT75650.1"/>
    <property type="molecule type" value="Genomic_DNA"/>
</dbReference>
<feature type="domain" description="Cytochrome b561 bacterial/Ni-hydrogenase" evidence="14">
    <location>
        <begin position="8"/>
        <end position="175"/>
    </location>
</feature>
<dbReference type="RefSeq" id="WP_134014690.1">
    <property type="nucleotide sequence ID" value="NZ_SOBH01000002.1"/>
</dbReference>
<dbReference type="AlphaFoldDB" id="A0A4R7LNC9"/>
<evidence type="ECO:0000256" key="9">
    <source>
        <dbReference type="ARBA" id="ARBA00022989"/>
    </source>
</evidence>
<evidence type="ECO:0000256" key="8">
    <source>
        <dbReference type="ARBA" id="ARBA00022982"/>
    </source>
</evidence>
<sequence>MKSTPTKYGSVAVTIHWVSAILILVLLGSGFRATSLTDSAAKEAILMIHAPLGATILLLTLLRLFWWWRVDQKPEPSGDDPAWQTFLAKAVHVLFYIVILGMGASGIGLFVLSGAGDIVFGAGPGPLPNFADYPPRIPHGLGARLMVALFVLHAGAALYHQFIKKDGLIWRMWFGSTDTGTEK</sequence>
<proteinExistence type="inferred from homology"/>
<keyword evidence="10" id="KW-0408">Iron</keyword>
<dbReference type="OrthoDB" id="8156287at2"/>
<evidence type="ECO:0000256" key="7">
    <source>
        <dbReference type="ARBA" id="ARBA00022723"/>
    </source>
</evidence>
<evidence type="ECO:0000256" key="5">
    <source>
        <dbReference type="ARBA" id="ARBA00022617"/>
    </source>
</evidence>
<dbReference type="GO" id="GO:0005886">
    <property type="term" value="C:plasma membrane"/>
    <property type="evidence" value="ECO:0007669"/>
    <property type="project" value="UniProtKB-SubCell"/>
</dbReference>
<comment type="caution">
    <text evidence="15">The sequence shown here is derived from an EMBL/GenBank/DDBJ whole genome shotgun (WGS) entry which is preliminary data.</text>
</comment>
<reference evidence="15 16" key="1">
    <citation type="submission" date="2019-03" db="EMBL/GenBank/DDBJ databases">
        <title>Genomic Encyclopedia of Archaeal and Bacterial Type Strains, Phase II (KMG-II): from individual species to whole genera.</title>
        <authorList>
            <person name="Goeker M."/>
        </authorList>
    </citation>
    <scope>NUCLEOTIDE SEQUENCE [LARGE SCALE GENOMIC DNA]</scope>
    <source>
        <strain evidence="15 16">DSM 29467</strain>
    </source>
</reference>
<dbReference type="Pfam" id="PF01292">
    <property type="entry name" value="Ni_hydr_CYTB"/>
    <property type="match status" value="1"/>
</dbReference>
<dbReference type="InterPro" id="IPR011577">
    <property type="entry name" value="Cyt_b561_bac/Ni-Hgenase"/>
</dbReference>
<evidence type="ECO:0000256" key="1">
    <source>
        <dbReference type="ARBA" id="ARBA00001970"/>
    </source>
</evidence>
<comment type="similarity">
    <text evidence="12">Belongs to the cytochrome b561 family.</text>
</comment>
<feature type="transmembrane region" description="Helical" evidence="13">
    <location>
        <begin position="141"/>
        <end position="162"/>
    </location>
</feature>
<organism evidence="15 16">
    <name type="scientific">Litoreibacter halocynthiae</name>
    <dbReference type="NCBI Taxonomy" id="1242689"/>
    <lineage>
        <taxon>Bacteria</taxon>
        <taxon>Pseudomonadati</taxon>
        <taxon>Pseudomonadota</taxon>
        <taxon>Alphaproteobacteria</taxon>
        <taxon>Rhodobacterales</taxon>
        <taxon>Roseobacteraceae</taxon>
        <taxon>Litoreibacter</taxon>
    </lineage>
</organism>
<evidence type="ECO:0000256" key="12">
    <source>
        <dbReference type="ARBA" id="ARBA00037975"/>
    </source>
</evidence>
<feature type="transmembrane region" description="Helical" evidence="13">
    <location>
        <begin position="12"/>
        <end position="32"/>
    </location>
</feature>
<evidence type="ECO:0000256" key="6">
    <source>
        <dbReference type="ARBA" id="ARBA00022692"/>
    </source>
</evidence>
<evidence type="ECO:0000256" key="2">
    <source>
        <dbReference type="ARBA" id="ARBA00004651"/>
    </source>
</evidence>
<dbReference type="GO" id="GO:0046872">
    <property type="term" value="F:metal ion binding"/>
    <property type="evidence" value="ECO:0007669"/>
    <property type="project" value="UniProtKB-KW"/>
</dbReference>
<keyword evidence="9 13" id="KW-1133">Transmembrane helix</keyword>
<accession>A0A4R7LNC9</accession>
<dbReference type="GO" id="GO:0009055">
    <property type="term" value="F:electron transfer activity"/>
    <property type="evidence" value="ECO:0007669"/>
    <property type="project" value="InterPro"/>
</dbReference>
<evidence type="ECO:0000256" key="4">
    <source>
        <dbReference type="ARBA" id="ARBA00022475"/>
    </source>
</evidence>
<keyword evidence="7" id="KW-0479">Metal-binding</keyword>
<evidence type="ECO:0000256" key="10">
    <source>
        <dbReference type="ARBA" id="ARBA00023004"/>
    </source>
</evidence>
<dbReference type="InterPro" id="IPR016174">
    <property type="entry name" value="Di-haem_cyt_TM"/>
</dbReference>
<feature type="transmembrane region" description="Helical" evidence="13">
    <location>
        <begin position="44"/>
        <end position="66"/>
    </location>
</feature>
<comment type="cofactor">
    <cofactor evidence="1">
        <name>heme b</name>
        <dbReference type="ChEBI" id="CHEBI:60344"/>
    </cofactor>
</comment>
<dbReference type="Proteomes" id="UP000294563">
    <property type="component" value="Unassembled WGS sequence"/>
</dbReference>
<evidence type="ECO:0000256" key="11">
    <source>
        <dbReference type="ARBA" id="ARBA00023136"/>
    </source>
</evidence>
<evidence type="ECO:0000256" key="3">
    <source>
        <dbReference type="ARBA" id="ARBA00022448"/>
    </source>
</evidence>
<evidence type="ECO:0000256" key="13">
    <source>
        <dbReference type="SAM" id="Phobius"/>
    </source>
</evidence>
<dbReference type="GO" id="GO:0020037">
    <property type="term" value="F:heme binding"/>
    <property type="evidence" value="ECO:0007669"/>
    <property type="project" value="TreeGrafter"/>
</dbReference>
<keyword evidence="3" id="KW-0813">Transport</keyword>
<keyword evidence="8" id="KW-0249">Electron transport</keyword>
<keyword evidence="6 13" id="KW-0812">Transmembrane</keyword>
<dbReference type="PANTHER" id="PTHR30529:SF1">
    <property type="entry name" value="CYTOCHROME B561 HOMOLOG 2"/>
    <property type="match status" value="1"/>
</dbReference>
<keyword evidence="5" id="KW-0349">Heme</keyword>
<evidence type="ECO:0000313" key="16">
    <source>
        <dbReference type="Proteomes" id="UP000294563"/>
    </source>
</evidence>
<evidence type="ECO:0000259" key="14">
    <source>
        <dbReference type="Pfam" id="PF01292"/>
    </source>
</evidence>
<dbReference type="InterPro" id="IPR052168">
    <property type="entry name" value="Cytochrome_b561_oxidase"/>
</dbReference>
<keyword evidence="16" id="KW-1185">Reference proteome</keyword>
<protein>
    <submittedName>
        <fullName evidence="15">Cytochrome b561</fullName>
    </submittedName>
</protein>
<gene>
    <name evidence="15" type="ORF">BDE40_2383</name>
</gene>
<feature type="transmembrane region" description="Helical" evidence="13">
    <location>
        <begin position="93"/>
        <end position="121"/>
    </location>
</feature>
<dbReference type="GO" id="GO:0022904">
    <property type="term" value="P:respiratory electron transport chain"/>
    <property type="evidence" value="ECO:0007669"/>
    <property type="project" value="InterPro"/>
</dbReference>
<keyword evidence="4" id="KW-1003">Cell membrane</keyword>
<dbReference type="SUPFAM" id="SSF81342">
    <property type="entry name" value="Transmembrane di-heme cytochromes"/>
    <property type="match status" value="1"/>
</dbReference>
<comment type="subcellular location">
    <subcellularLocation>
        <location evidence="2">Cell membrane</location>
        <topology evidence="2">Multi-pass membrane protein</topology>
    </subcellularLocation>
</comment>
<dbReference type="PANTHER" id="PTHR30529">
    <property type="entry name" value="CYTOCHROME B561"/>
    <property type="match status" value="1"/>
</dbReference>
<evidence type="ECO:0000313" key="15">
    <source>
        <dbReference type="EMBL" id="TDT75650.1"/>
    </source>
</evidence>
<keyword evidence="11 13" id="KW-0472">Membrane</keyword>